<dbReference type="InterPro" id="IPR051907">
    <property type="entry name" value="DoxX-like_oxidoreductase"/>
</dbReference>
<evidence type="ECO:0000256" key="6">
    <source>
        <dbReference type="ARBA" id="ARBA00023136"/>
    </source>
</evidence>
<comment type="caution">
    <text evidence="8">The sequence shown here is derived from an EMBL/GenBank/DDBJ whole genome shotgun (WGS) entry which is preliminary data.</text>
</comment>
<gene>
    <name evidence="8" type="ORF">L2A60_06940</name>
</gene>
<evidence type="ECO:0000256" key="4">
    <source>
        <dbReference type="ARBA" id="ARBA00022692"/>
    </source>
</evidence>
<evidence type="ECO:0000256" key="7">
    <source>
        <dbReference type="SAM" id="Phobius"/>
    </source>
</evidence>
<keyword evidence="5 7" id="KW-1133">Transmembrane helix</keyword>
<dbReference type="EMBL" id="JAKGBZ010000010">
    <property type="protein sequence ID" value="MCF3946419.1"/>
    <property type="molecule type" value="Genomic_DNA"/>
</dbReference>
<keyword evidence="4 7" id="KW-0812">Transmembrane</keyword>
<feature type="transmembrane region" description="Helical" evidence="7">
    <location>
        <begin position="51"/>
        <end position="71"/>
    </location>
</feature>
<dbReference type="Pfam" id="PF07681">
    <property type="entry name" value="DoxX"/>
    <property type="match status" value="1"/>
</dbReference>
<proteinExistence type="inferred from homology"/>
<dbReference type="PANTHER" id="PTHR33452:SF1">
    <property type="entry name" value="INNER MEMBRANE PROTEIN YPHA-RELATED"/>
    <property type="match status" value="1"/>
</dbReference>
<protein>
    <submittedName>
        <fullName evidence="8">DoxX family protein</fullName>
    </submittedName>
</protein>
<keyword evidence="9" id="KW-1185">Reference proteome</keyword>
<comment type="subcellular location">
    <subcellularLocation>
        <location evidence="1">Cell membrane</location>
        <topology evidence="1">Multi-pass membrane protein</topology>
    </subcellularLocation>
</comment>
<evidence type="ECO:0000256" key="5">
    <source>
        <dbReference type="ARBA" id="ARBA00022989"/>
    </source>
</evidence>
<accession>A0ABS9DUN8</accession>
<dbReference type="Proteomes" id="UP001521209">
    <property type="component" value="Unassembled WGS sequence"/>
</dbReference>
<dbReference type="PANTHER" id="PTHR33452">
    <property type="entry name" value="OXIDOREDUCTASE CATD-RELATED"/>
    <property type="match status" value="1"/>
</dbReference>
<dbReference type="InterPro" id="IPR032808">
    <property type="entry name" value="DoxX"/>
</dbReference>
<evidence type="ECO:0000256" key="2">
    <source>
        <dbReference type="ARBA" id="ARBA00006679"/>
    </source>
</evidence>
<keyword evidence="6 7" id="KW-0472">Membrane</keyword>
<sequence length="140" mass="15026">MTSSVDPRTAPYAGLLLRVSMGLLFLAHASLKYFVFTPAGTEKYFISLGLPGWFGLFIMAAEFAAGIALILGVWPRLIALLIAPDLIGAIALVHIHNGFFFNVKGGGWEYPAFWTIALIALALLGDGAYALAPTPFGRRV</sequence>
<feature type="transmembrane region" description="Helical" evidence="7">
    <location>
        <begin position="112"/>
        <end position="132"/>
    </location>
</feature>
<evidence type="ECO:0000256" key="3">
    <source>
        <dbReference type="ARBA" id="ARBA00022475"/>
    </source>
</evidence>
<organism evidence="8 9">
    <name type="scientific">Acidiphilium iwatense</name>
    <dbReference type="NCBI Taxonomy" id="768198"/>
    <lineage>
        <taxon>Bacteria</taxon>
        <taxon>Pseudomonadati</taxon>
        <taxon>Pseudomonadota</taxon>
        <taxon>Alphaproteobacteria</taxon>
        <taxon>Acetobacterales</taxon>
        <taxon>Acidocellaceae</taxon>
        <taxon>Acidiphilium</taxon>
    </lineage>
</organism>
<dbReference type="RefSeq" id="WP_235703656.1">
    <property type="nucleotide sequence ID" value="NZ_JAKGBZ010000010.1"/>
</dbReference>
<name>A0ABS9DUN8_9PROT</name>
<evidence type="ECO:0000256" key="1">
    <source>
        <dbReference type="ARBA" id="ARBA00004651"/>
    </source>
</evidence>
<evidence type="ECO:0000313" key="9">
    <source>
        <dbReference type="Proteomes" id="UP001521209"/>
    </source>
</evidence>
<feature type="transmembrane region" description="Helical" evidence="7">
    <location>
        <begin position="12"/>
        <end position="31"/>
    </location>
</feature>
<feature type="transmembrane region" description="Helical" evidence="7">
    <location>
        <begin position="78"/>
        <end position="100"/>
    </location>
</feature>
<keyword evidence="3" id="KW-1003">Cell membrane</keyword>
<evidence type="ECO:0000313" key="8">
    <source>
        <dbReference type="EMBL" id="MCF3946419.1"/>
    </source>
</evidence>
<comment type="similarity">
    <text evidence="2">Belongs to the DoxX family.</text>
</comment>
<reference evidence="8 9" key="1">
    <citation type="submission" date="2022-01" db="EMBL/GenBank/DDBJ databases">
        <authorList>
            <person name="Won M."/>
            <person name="Kim S.-J."/>
            <person name="Kwon S.-W."/>
        </authorList>
    </citation>
    <scope>NUCLEOTIDE SEQUENCE [LARGE SCALE GENOMIC DNA]</scope>
    <source>
        <strain evidence="8 9">KCTC 23505</strain>
    </source>
</reference>